<proteinExistence type="predicted"/>
<organism evidence="1">
    <name type="scientific">Malawimonas jakobiformis</name>
    <name type="common">Flagellated protozoan</name>
    <dbReference type="NCBI Taxonomy" id="136089"/>
    <lineage>
        <taxon>Eukaryota</taxon>
        <taxon>Malawimonadida</taxon>
        <taxon>Malawimonadidae</taxon>
        <taxon>Malawimonas</taxon>
    </lineage>
</organism>
<accession>A0A895KRU5</accession>
<sequence length="118" mass="12892">MMNFRTIIAALLGVASFFGLYSFRGRNTPLNRSHEPRTAFRAGRGVDPSAMNQFASVLKSFLESGGISHVFPGDTARDTSVQFELISQVTGVTTVGRPISVTLRNAPTNRSPYSSYPY</sequence>
<protein>
    <submittedName>
        <fullName evidence="1">Gsp-co-occurring protein 15</fullName>
    </submittedName>
</protein>
<dbReference type="AlphaFoldDB" id="A0A895KRU5"/>
<evidence type="ECO:0000313" key="1">
    <source>
        <dbReference type="EMBL" id="QRZ58765.1"/>
    </source>
</evidence>
<dbReference type="EMBL" id="MT460937">
    <property type="protein sequence ID" value="QRZ58765.1"/>
    <property type="molecule type" value="Genomic_DNA"/>
</dbReference>
<reference evidence="1" key="1">
    <citation type="journal article" date="2021" name="bioRxiv">
        <title>Ancestral mitochondrial apparatus derived from the bacterial type II secretion system.</title>
        <authorList>
            <person name="Horvathova L."/>
            <person name="Zarsky V."/>
            <person name="Panek T."/>
            <person name="Derelle R."/>
            <person name="Pyrih J."/>
            <person name="Motyckova A."/>
            <person name="Klapst'ova V."/>
            <person name="Vinopalova M."/>
            <person name="Markova L."/>
            <person name="Voleman L."/>
            <person name="Klimes V."/>
            <person name="Petru M."/>
            <person name="Vaitova Z."/>
            <person name="Cepicka I."/>
            <person name="Hryzakova K."/>
            <person name="Harant K."/>
            <person name="Gray M.W."/>
            <person name="Chami M."/>
            <person name="Guilvout I."/>
            <person name="Francetic O."/>
            <person name="Lang B.F."/>
            <person name="Vlcek C."/>
            <person name="Tsaousis A.D."/>
            <person name="Elias M."/>
            <person name="Dolezal P."/>
        </authorList>
    </citation>
    <scope>NUCLEOTIDE SEQUENCE</scope>
    <source>
        <strain evidence="1">ATCC 50740</strain>
    </source>
</reference>
<gene>
    <name evidence="1" type="primary">Gcp15</name>
</gene>
<name>A0A895KRU5_MALJA</name>